<name>A0A5N5Q7X5_9AGAM</name>
<dbReference type="InterPro" id="IPR004242">
    <property type="entry name" value="Transposase_21"/>
</dbReference>
<proteinExistence type="predicted"/>
<reference evidence="1 2" key="1">
    <citation type="journal article" date="2019" name="Fungal Biol. Biotechnol.">
        <title>Draft genome sequence of fastidious pathogen Ceratobasidium theobromae, which causes vascular-streak dieback in Theobroma cacao.</title>
        <authorList>
            <person name="Ali S.S."/>
            <person name="Asman A."/>
            <person name="Shao J."/>
            <person name="Firmansyah A.P."/>
            <person name="Susilo A.W."/>
            <person name="Rosmana A."/>
            <person name="McMahon P."/>
            <person name="Junaid M."/>
            <person name="Guest D."/>
            <person name="Kheng T.Y."/>
            <person name="Meinhardt L.W."/>
            <person name="Bailey B.A."/>
        </authorList>
    </citation>
    <scope>NUCLEOTIDE SEQUENCE [LARGE SCALE GENOMIC DNA]</scope>
    <source>
        <strain evidence="1 2">CT2</strain>
    </source>
</reference>
<dbReference type="Pfam" id="PF02992">
    <property type="entry name" value="Transposase_21"/>
    <property type="match status" value="1"/>
</dbReference>
<accession>A0A5N5Q7X5</accession>
<protein>
    <submittedName>
        <fullName evidence="1">Transposase family Tnp2 protein</fullName>
    </submittedName>
</protein>
<dbReference type="OrthoDB" id="2404451at2759"/>
<dbReference type="AlphaFoldDB" id="A0A5N5Q7X5"/>
<dbReference type="EMBL" id="SSOP01000999">
    <property type="protein sequence ID" value="KAB5587541.1"/>
    <property type="molecule type" value="Genomic_DNA"/>
</dbReference>
<dbReference type="PANTHER" id="PTHR46579">
    <property type="entry name" value="F5/8 TYPE C DOMAIN-CONTAINING PROTEIN-RELATED"/>
    <property type="match status" value="1"/>
</dbReference>
<evidence type="ECO:0000313" key="2">
    <source>
        <dbReference type="Proteomes" id="UP000383932"/>
    </source>
</evidence>
<dbReference type="PANTHER" id="PTHR46579:SF1">
    <property type="entry name" value="F5_8 TYPE C DOMAIN-CONTAINING PROTEIN"/>
    <property type="match status" value="1"/>
</dbReference>
<evidence type="ECO:0000313" key="1">
    <source>
        <dbReference type="EMBL" id="KAB5587541.1"/>
    </source>
</evidence>
<gene>
    <name evidence="1" type="ORF">CTheo_9020</name>
</gene>
<organism evidence="1 2">
    <name type="scientific">Ceratobasidium theobromae</name>
    <dbReference type="NCBI Taxonomy" id="1582974"/>
    <lineage>
        <taxon>Eukaryota</taxon>
        <taxon>Fungi</taxon>
        <taxon>Dikarya</taxon>
        <taxon>Basidiomycota</taxon>
        <taxon>Agaricomycotina</taxon>
        <taxon>Agaricomycetes</taxon>
        <taxon>Cantharellales</taxon>
        <taxon>Ceratobasidiaceae</taxon>
        <taxon>Ceratobasidium</taxon>
    </lineage>
</organism>
<keyword evidence="2" id="KW-1185">Reference proteome</keyword>
<comment type="caution">
    <text evidence="1">The sequence shown here is derived from an EMBL/GenBank/DDBJ whole genome shotgun (WGS) entry which is preliminary data.</text>
</comment>
<dbReference type="Proteomes" id="UP000383932">
    <property type="component" value="Unassembled WGS sequence"/>
</dbReference>
<sequence length="526" mass="60159">MPLIPQLRALFCNPATRKEMEYRHNYKSNNGIIQDIFDGERYHKLRDTYVAINGQQKPYKFFEDEREVALGFATDGMCPFKRRKHSCWPLVLINYNLPPEIRTHIDNLLCVGLVPGPKSPKNLGSFLIPLIEELIELASGTPAVDYVKGVIFALRAHILAGFGDIPAISKILEFLGHNGHFPCRLCLIKSVRGVTAKGGTHLYCPLHRSGAAGPPIDPLQLQLRQHDECVRLGFEVLKGKSDNARAKLAAKSGIKGVSVFHELPSVSIPNTFPVDIMHMVWINLVPQLTKLWTGTFNMLDDGREDYSIHPTVWDALAKLTESSGSTIPSSFGCRVPNLNATSHFTAESWSMWATLLAPSLLRRRFRRATYYIHFVQLIKLLNRCTSFSIRRDEINDIRQGLAKWVQDYERIYYQYNPSRIQTCTVNLHYLLHIADSVELLGPVWCYWTFPMERFCSYVGASVKSRRFPYANIVRRIRDVTQLRIIRDLYHLQGELSFKPIKPLMDTDEDCKDAEKLPDCKPQWNTI</sequence>